<dbReference type="PANTHER" id="PTHR47231">
    <property type="entry name" value="UPF0722 PROTEIN C11ORF88"/>
    <property type="match status" value="1"/>
</dbReference>
<evidence type="ECO:0000313" key="4">
    <source>
        <dbReference type="Ensembl" id="ENSCCRP00010057349.1"/>
    </source>
</evidence>
<reference evidence="4" key="2">
    <citation type="submission" date="2025-09" db="UniProtKB">
        <authorList>
            <consortium name="Ensembl"/>
        </authorList>
    </citation>
    <scope>IDENTIFICATION</scope>
</reference>
<dbReference type="InterPro" id="IPR040681">
    <property type="entry name" value="HOATZ-like"/>
</dbReference>
<dbReference type="AlphaFoldDB" id="A0A8C1LAP7"/>
<feature type="transmembrane region" description="Helical" evidence="3">
    <location>
        <begin position="188"/>
        <end position="209"/>
    </location>
</feature>
<keyword evidence="3" id="KW-0472">Membrane</keyword>
<organism evidence="4 5">
    <name type="scientific">Cyprinus carpio</name>
    <name type="common">Common carp</name>
    <dbReference type="NCBI Taxonomy" id="7962"/>
    <lineage>
        <taxon>Eukaryota</taxon>
        <taxon>Metazoa</taxon>
        <taxon>Chordata</taxon>
        <taxon>Craniata</taxon>
        <taxon>Vertebrata</taxon>
        <taxon>Euteleostomi</taxon>
        <taxon>Actinopterygii</taxon>
        <taxon>Neopterygii</taxon>
        <taxon>Teleostei</taxon>
        <taxon>Ostariophysi</taxon>
        <taxon>Cypriniformes</taxon>
        <taxon>Cyprinidae</taxon>
        <taxon>Cyprininae</taxon>
        <taxon>Cyprinus</taxon>
    </lineage>
</organism>
<accession>A0A8C1LAP7</accession>
<keyword evidence="3" id="KW-0812">Transmembrane</keyword>
<dbReference type="GO" id="GO:0060271">
    <property type="term" value="P:cilium assembly"/>
    <property type="evidence" value="ECO:0007669"/>
    <property type="project" value="InterPro"/>
</dbReference>
<sequence length="230" mass="26408">MTEELHEEVLDSLAELDKLCTVFDGASQEDVAYAKVFWSSLSLQPPIESRLVSADIRQRLRAAKTPHSTNASAKQASWSKRDDEIQQDVYLKQKQEERQKYMEMAKKREQIIALLKKQRDERIKKEMISYQNKTRKCNQVDKRCYFSFLSKINILYLIIISSGKLSFTVSFTTYGHQCNKLFTIKSNGTVQCITAFNKVIVIVCLILIYCCGQQKGSYSADAATVNHIQL</sequence>
<evidence type="ECO:0000256" key="3">
    <source>
        <dbReference type="SAM" id="Phobius"/>
    </source>
</evidence>
<reference evidence="4" key="1">
    <citation type="submission" date="2025-08" db="UniProtKB">
        <authorList>
            <consortium name="Ensembl"/>
        </authorList>
    </citation>
    <scope>IDENTIFICATION</scope>
</reference>
<gene>
    <name evidence="4" type="primary">hoatz</name>
</gene>
<evidence type="ECO:0000256" key="1">
    <source>
        <dbReference type="ARBA" id="ARBA00023451"/>
    </source>
</evidence>
<proteinExistence type="inferred from homology"/>
<feature type="transmembrane region" description="Helical" evidence="3">
    <location>
        <begin position="154"/>
        <end position="176"/>
    </location>
</feature>
<dbReference type="Ensembl" id="ENSCCRT00010062865.1">
    <property type="protein sequence ID" value="ENSCCRP00010057349.1"/>
    <property type="gene ID" value="ENSCCRG00010024297.1"/>
</dbReference>
<dbReference type="PANTHER" id="PTHR47231:SF1">
    <property type="entry name" value="CILIA- AND FLAGELLA-ASSOCIATED PROTEIN HOATZ"/>
    <property type="match status" value="1"/>
</dbReference>
<name>A0A8C1LAP7_CYPCA</name>
<keyword evidence="5" id="KW-1185">Reference proteome</keyword>
<evidence type="ECO:0000256" key="2">
    <source>
        <dbReference type="ARBA" id="ARBA00023657"/>
    </source>
</evidence>
<comment type="similarity">
    <text evidence="1">Belongs to the HOATZ family.</text>
</comment>
<protein>
    <recommendedName>
        <fullName evidence="2">Cilia- and flagella-associated protein HOATZ</fullName>
    </recommendedName>
</protein>
<dbReference type="Pfam" id="PF17664">
    <property type="entry name" value="HOATZ-like"/>
    <property type="match status" value="1"/>
</dbReference>
<dbReference type="Proteomes" id="UP000694427">
    <property type="component" value="Unplaced"/>
</dbReference>
<keyword evidence="3" id="KW-1133">Transmembrane helix</keyword>
<evidence type="ECO:0000313" key="5">
    <source>
        <dbReference type="Proteomes" id="UP000694427"/>
    </source>
</evidence>